<evidence type="ECO:0000313" key="4">
    <source>
        <dbReference type="Proteomes" id="UP000193200"/>
    </source>
</evidence>
<dbReference type="InterPro" id="IPR045851">
    <property type="entry name" value="AMP-bd_C_sf"/>
</dbReference>
<protein>
    <submittedName>
        <fullName evidence="3">Long-chain-fatty-acid--CoA ligase</fullName>
        <ecNumber evidence="3">6.2.1.3</ecNumber>
    </submittedName>
</protein>
<dbReference type="InParanoid" id="A0A1Y5RM68"/>
<dbReference type="RefSeq" id="WP_085881722.1">
    <property type="nucleotide sequence ID" value="NZ_FWFR01000001.1"/>
</dbReference>
<accession>A0A1Y5RM68</accession>
<dbReference type="AlphaFoldDB" id="A0A1Y5RM68"/>
<dbReference type="Gene3D" id="3.40.50.12780">
    <property type="entry name" value="N-terminal domain of ligase-like"/>
    <property type="match status" value="1"/>
</dbReference>
<dbReference type="SUPFAM" id="SSF56801">
    <property type="entry name" value="Acetyl-CoA synthetase-like"/>
    <property type="match status" value="1"/>
</dbReference>
<dbReference type="Pfam" id="PF00501">
    <property type="entry name" value="AMP-binding"/>
    <property type="match status" value="1"/>
</dbReference>
<evidence type="ECO:0000259" key="2">
    <source>
        <dbReference type="Pfam" id="PF13193"/>
    </source>
</evidence>
<dbReference type="Proteomes" id="UP000193200">
    <property type="component" value="Unassembled WGS sequence"/>
</dbReference>
<gene>
    <name evidence="3" type="primary">lcfB_2</name>
    <name evidence="3" type="ORF">OCH7691_00376</name>
</gene>
<feature type="domain" description="AMP-binding enzyme C-terminal" evidence="2">
    <location>
        <begin position="426"/>
        <end position="501"/>
    </location>
</feature>
<dbReference type="Pfam" id="PF13193">
    <property type="entry name" value="AMP-binding_C"/>
    <property type="match status" value="1"/>
</dbReference>
<organism evidence="3 4">
    <name type="scientific">Oceanibacterium hippocampi</name>
    <dbReference type="NCBI Taxonomy" id="745714"/>
    <lineage>
        <taxon>Bacteria</taxon>
        <taxon>Pseudomonadati</taxon>
        <taxon>Pseudomonadota</taxon>
        <taxon>Alphaproteobacteria</taxon>
        <taxon>Sneathiellales</taxon>
        <taxon>Sneathiellaceae</taxon>
        <taxon>Oceanibacterium</taxon>
    </lineage>
</organism>
<dbReference type="PANTHER" id="PTHR43767">
    <property type="entry name" value="LONG-CHAIN-FATTY-ACID--COA LIGASE"/>
    <property type="match status" value="1"/>
</dbReference>
<dbReference type="EC" id="6.2.1.3" evidence="3"/>
<dbReference type="InterPro" id="IPR000873">
    <property type="entry name" value="AMP-dep_synth/lig_dom"/>
</dbReference>
<dbReference type="GO" id="GO:0004467">
    <property type="term" value="F:long-chain fatty acid-CoA ligase activity"/>
    <property type="evidence" value="ECO:0007669"/>
    <property type="project" value="UniProtKB-EC"/>
</dbReference>
<dbReference type="OrthoDB" id="9803968at2"/>
<dbReference type="InterPro" id="IPR050237">
    <property type="entry name" value="ATP-dep_AMP-bd_enzyme"/>
</dbReference>
<evidence type="ECO:0000259" key="1">
    <source>
        <dbReference type="Pfam" id="PF00501"/>
    </source>
</evidence>
<evidence type="ECO:0000313" key="3">
    <source>
        <dbReference type="EMBL" id="SLN18163.1"/>
    </source>
</evidence>
<dbReference type="Gene3D" id="3.30.300.30">
    <property type="match status" value="1"/>
</dbReference>
<dbReference type="InterPro" id="IPR020845">
    <property type="entry name" value="AMP-binding_CS"/>
</dbReference>
<sequence length="520" mass="55616">MVLPWQEGLTGASMVLRSLARWRGRTAFSGAGGKIRYEQAYDLIGRYQAAMQAAGARRGQRFASLSPNRADAWLAGVAASGLGLATTPLHPLGALDDHQFILDDAEIDFLLVDSDAFPERGAALAGGVERLHGVFTLGPADYGIDINAAAEAAGAVSPVDLAEPGDVSTINYTGGTTGKSKGVLRRHPSGIAMSNAVIADFEWPARLDYLAVAPISHVAGTKIVPTLHRGGCIHLMQGFDPERVLATIAAECITATVLVPTMIYLLLDCPALDRTDLSSLELLLYGASPMSPTRLLEGLERLGPVFSQLYGQTEGYPISVLRREDHDPARPRLFASCGHPCAATEVALLDDENRPVAPGEVGEISVRAAQVMEEYLKRPEQSAETLAGGWLHTGDMATADEQGYLYIVDRKKDMIVSGGFNLFPREIEDVLSSDPSVAMAAVIGVPDDKWGEAVKAVIVPRAGARPDPKALQELVRRRKGGIYTPKTIDIAEAIPLTPIGKPDKKALRATYWAGRDRQVG</sequence>
<keyword evidence="3" id="KW-0436">Ligase</keyword>
<proteinExistence type="predicted"/>
<keyword evidence="4" id="KW-1185">Reference proteome</keyword>
<name>A0A1Y5RM68_9PROT</name>
<dbReference type="EMBL" id="FWFR01000001">
    <property type="protein sequence ID" value="SLN18163.1"/>
    <property type="molecule type" value="Genomic_DNA"/>
</dbReference>
<reference evidence="3 4" key="1">
    <citation type="submission" date="2017-03" db="EMBL/GenBank/DDBJ databases">
        <authorList>
            <person name="Afonso C.L."/>
            <person name="Miller P.J."/>
            <person name="Scott M.A."/>
            <person name="Spackman E."/>
            <person name="Goraichik I."/>
            <person name="Dimitrov K.M."/>
            <person name="Suarez D.L."/>
            <person name="Swayne D.E."/>
        </authorList>
    </citation>
    <scope>NUCLEOTIDE SEQUENCE [LARGE SCALE GENOMIC DNA]</scope>
    <source>
        <strain evidence="3 4">CECT 7691</strain>
    </source>
</reference>
<dbReference type="InterPro" id="IPR042099">
    <property type="entry name" value="ANL_N_sf"/>
</dbReference>
<dbReference type="PROSITE" id="PS00455">
    <property type="entry name" value="AMP_BINDING"/>
    <property type="match status" value="1"/>
</dbReference>
<feature type="domain" description="AMP-dependent synthetase/ligase" evidence="1">
    <location>
        <begin position="18"/>
        <end position="376"/>
    </location>
</feature>
<dbReference type="InterPro" id="IPR025110">
    <property type="entry name" value="AMP-bd_C"/>
</dbReference>
<dbReference type="PANTHER" id="PTHR43767:SF7">
    <property type="entry name" value="MEDIUM_LONG-CHAIN-FATTY-ACID--COA LIGASE FADD8"/>
    <property type="match status" value="1"/>
</dbReference>